<accession>A0AB34G1S4</accession>
<feature type="transmembrane region" description="Helical" evidence="2">
    <location>
        <begin position="113"/>
        <end position="135"/>
    </location>
</feature>
<keyword evidence="2" id="KW-0812">Transmembrane</keyword>
<reference evidence="4" key="1">
    <citation type="submission" date="2023-01" db="EMBL/GenBank/DDBJ databases">
        <title>The growth and conidiation of Purpureocillium lavendulum are regulated by nitrogen source and histone H3K14 acetylation.</title>
        <authorList>
            <person name="Tang P."/>
            <person name="Han J."/>
            <person name="Zhang C."/>
            <person name="Tang P."/>
            <person name="Qi F."/>
            <person name="Zhang K."/>
            <person name="Liang L."/>
        </authorList>
    </citation>
    <scope>NUCLEOTIDE SEQUENCE</scope>
    <source>
        <strain evidence="4">YMF1.00683</strain>
    </source>
</reference>
<feature type="region of interest" description="Disordered" evidence="1">
    <location>
        <begin position="1"/>
        <end position="28"/>
    </location>
</feature>
<dbReference type="SUPFAM" id="SSF103473">
    <property type="entry name" value="MFS general substrate transporter"/>
    <property type="match status" value="1"/>
</dbReference>
<dbReference type="PRINTS" id="PR00625">
    <property type="entry name" value="JDOMAIN"/>
</dbReference>
<evidence type="ECO:0000256" key="2">
    <source>
        <dbReference type="SAM" id="Phobius"/>
    </source>
</evidence>
<keyword evidence="2" id="KW-1133">Transmembrane helix</keyword>
<name>A0AB34G1S4_9HYPO</name>
<dbReference type="PANTHER" id="PTHR46620:SF1">
    <property type="entry name" value="J DOMAIN-CONTAINING PROTEIN SPF31"/>
    <property type="match status" value="1"/>
</dbReference>
<dbReference type="InterPro" id="IPR036259">
    <property type="entry name" value="MFS_trans_sf"/>
</dbReference>
<dbReference type="EMBL" id="JAQHRD010000002">
    <property type="protein sequence ID" value="KAJ6444632.1"/>
    <property type="molecule type" value="Genomic_DNA"/>
</dbReference>
<feature type="transmembrane region" description="Helical" evidence="2">
    <location>
        <begin position="265"/>
        <end position="283"/>
    </location>
</feature>
<dbReference type="CDD" id="cd06257">
    <property type="entry name" value="DnaJ"/>
    <property type="match status" value="1"/>
</dbReference>
<protein>
    <submittedName>
        <fullName evidence="4">MFS general substrate transporter</fullName>
    </submittedName>
</protein>
<feature type="domain" description="J" evidence="3">
    <location>
        <begin position="443"/>
        <end position="507"/>
    </location>
</feature>
<feature type="compositionally biased region" description="Polar residues" evidence="1">
    <location>
        <begin position="10"/>
        <end position="22"/>
    </location>
</feature>
<feature type="transmembrane region" description="Helical" evidence="2">
    <location>
        <begin position="171"/>
        <end position="194"/>
    </location>
</feature>
<feature type="transmembrane region" description="Helical" evidence="2">
    <location>
        <begin position="206"/>
        <end position="229"/>
    </location>
</feature>
<feature type="transmembrane region" description="Helical" evidence="2">
    <location>
        <begin position="236"/>
        <end position="253"/>
    </location>
</feature>
<organism evidence="4 5">
    <name type="scientific">Purpureocillium lavendulum</name>
    <dbReference type="NCBI Taxonomy" id="1247861"/>
    <lineage>
        <taxon>Eukaryota</taxon>
        <taxon>Fungi</taxon>
        <taxon>Dikarya</taxon>
        <taxon>Ascomycota</taxon>
        <taxon>Pezizomycotina</taxon>
        <taxon>Sordariomycetes</taxon>
        <taxon>Hypocreomycetidae</taxon>
        <taxon>Hypocreales</taxon>
        <taxon>Ophiocordycipitaceae</taxon>
        <taxon>Purpureocillium</taxon>
    </lineage>
</organism>
<dbReference type="PANTHER" id="PTHR46620">
    <property type="entry name" value="J DOMAIN-CONTAINING PROTEIN SPF31"/>
    <property type="match status" value="1"/>
</dbReference>
<evidence type="ECO:0000256" key="1">
    <source>
        <dbReference type="SAM" id="MobiDB-lite"/>
    </source>
</evidence>
<dbReference type="AlphaFoldDB" id="A0AB34G1S4"/>
<dbReference type="Proteomes" id="UP001163105">
    <property type="component" value="Unassembled WGS sequence"/>
</dbReference>
<feature type="region of interest" description="Disordered" evidence="1">
    <location>
        <begin position="557"/>
        <end position="621"/>
    </location>
</feature>
<gene>
    <name evidence="4" type="primary">DNAJC8</name>
    <name evidence="4" type="ORF">O9K51_03028</name>
</gene>
<keyword evidence="5" id="KW-1185">Reference proteome</keyword>
<evidence type="ECO:0000259" key="3">
    <source>
        <dbReference type="PROSITE" id="PS50076"/>
    </source>
</evidence>
<feature type="transmembrane region" description="Helical" evidence="2">
    <location>
        <begin position="328"/>
        <end position="350"/>
    </location>
</feature>
<dbReference type="Gene3D" id="1.10.287.110">
    <property type="entry name" value="DnaJ domain"/>
    <property type="match status" value="1"/>
</dbReference>
<evidence type="ECO:0000313" key="5">
    <source>
        <dbReference type="Proteomes" id="UP001163105"/>
    </source>
</evidence>
<dbReference type="SUPFAM" id="SSF46565">
    <property type="entry name" value="Chaperone J-domain"/>
    <property type="match status" value="1"/>
</dbReference>
<feature type="compositionally biased region" description="Basic residues" evidence="1">
    <location>
        <begin position="612"/>
        <end position="621"/>
    </location>
</feature>
<comment type="caution">
    <text evidence="4">The sequence shown here is derived from an EMBL/GenBank/DDBJ whole genome shotgun (WGS) entry which is preliminary data.</text>
</comment>
<sequence>MNDEKPSAMSVEQDNDLTNNTRPRGEPIIKHPSQDVALQLVDTSIAGNMTAEEERSALRRIDCVLMPTMFVSFALQYMDKACLTGAALFGILTDLNLVEVKQQGTKYVVDSSRYSYCSLIFYWGFLVGLIPGVILSQRFPIGKYLSVIIGVENKTLKPEQIREAFTDPKTYLYMIMVFAINLTNGAATGFGSIIVQSFGYPPLKTILLLGGAGATLFVFLLASGTIAVYMPNTRSLLGMFSCLPVIAGSIMVWKSDWSIKATPLWGYYLTSVFSTTLVMVLSLMAANTAGHTKKAVTSGLVWAAYCSSNGVAPLTVRTQEQDEHYPTAWKIILSMMSLTFVLLGVFRTYVLRMNKKRDSVQLVHSDEAARTAFMDMTDCTNRNFRIQEPTERPAACSIFIMASDDAAADAVDDRDALDALELEAKEFDKDAEIDRILKAFRLDAYAVLDLQPGVPESDIKATYRKKSLLIHPDKTKNPRAPDAFDRLKKAQTELMDEKKRALLDEAIADARMLLIRDNKWTVDSPELKTDDFAKKWRAKSMEVLIDNEHRRRRQLRAQMQEEGREQRKEEAEVEERKRKRKHEQDWEATRDQRINSWRTFQKGKSTGDSDKKKKKKLKPIG</sequence>
<dbReference type="PROSITE" id="PS50076">
    <property type="entry name" value="DNAJ_2"/>
    <property type="match status" value="1"/>
</dbReference>
<proteinExistence type="predicted"/>
<dbReference type="Gene3D" id="1.20.1250.20">
    <property type="entry name" value="MFS general substrate transporter like domains"/>
    <property type="match status" value="1"/>
</dbReference>
<dbReference type="SMART" id="SM00271">
    <property type="entry name" value="DnaJ"/>
    <property type="match status" value="1"/>
</dbReference>
<dbReference type="Pfam" id="PF00226">
    <property type="entry name" value="DnaJ"/>
    <property type="match status" value="1"/>
</dbReference>
<keyword evidence="2" id="KW-0472">Membrane</keyword>
<feature type="compositionally biased region" description="Basic and acidic residues" evidence="1">
    <location>
        <begin position="559"/>
        <end position="593"/>
    </location>
</feature>
<evidence type="ECO:0000313" key="4">
    <source>
        <dbReference type="EMBL" id="KAJ6444632.1"/>
    </source>
</evidence>
<dbReference type="InterPro" id="IPR001623">
    <property type="entry name" value="DnaJ_domain"/>
</dbReference>
<dbReference type="InterPro" id="IPR036869">
    <property type="entry name" value="J_dom_sf"/>
</dbReference>